<dbReference type="EMBL" id="JACBAZ010000010">
    <property type="protein sequence ID" value="NWK57336.1"/>
    <property type="molecule type" value="Genomic_DNA"/>
</dbReference>
<dbReference type="GO" id="GO:0006352">
    <property type="term" value="P:DNA-templated transcription initiation"/>
    <property type="evidence" value="ECO:0007669"/>
    <property type="project" value="InterPro"/>
</dbReference>
<accession>A0A851GJ22</accession>
<evidence type="ECO:0000256" key="2">
    <source>
        <dbReference type="ARBA" id="ARBA00023015"/>
    </source>
</evidence>
<organism evidence="6 7">
    <name type="scientific">Oceaniferula marina</name>
    <dbReference type="NCBI Taxonomy" id="2748318"/>
    <lineage>
        <taxon>Bacteria</taxon>
        <taxon>Pseudomonadati</taxon>
        <taxon>Verrucomicrobiota</taxon>
        <taxon>Verrucomicrobiia</taxon>
        <taxon>Verrucomicrobiales</taxon>
        <taxon>Verrucomicrobiaceae</taxon>
        <taxon>Oceaniferula</taxon>
    </lineage>
</organism>
<dbReference type="RefSeq" id="WP_227021618.1">
    <property type="nucleotide sequence ID" value="NZ_JACBAZ010000010.1"/>
</dbReference>
<dbReference type="NCBIfam" id="TIGR02989">
    <property type="entry name" value="Sig-70_gvs1"/>
    <property type="match status" value="1"/>
</dbReference>
<reference evidence="6 7" key="1">
    <citation type="submission" date="2020-07" db="EMBL/GenBank/DDBJ databases">
        <title>Roseicoccus Jingziensis gen. nov., sp. nov., isolated from coastal seawater.</title>
        <authorList>
            <person name="Feng X."/>
        </authorList>
    </citation>
    <scope>NUCLEOTIDE SEQUENCE [LARGE SCALE GENOMIC DNA]</scope>
    <source>
        <strain evidence="6 7">N1E253</strain>
    </source>
</reference>
<dbReference type="SUPFAM" id="SSF88946">
    <property type="entry name" value="Sigma2 domain of RNA polymerase sigma factors"/>
    <property type="match status" value="1"/>
</dbReference>
<dbReference type="SUPFAM" id="SSF88659">
    <property type="entry name" value="Sigma3 and sigma4 domains of RNA polymerase sigma factors"/>
    <property type="match status" value="1"/>
</dbReference>
<dbReference type="Pfam" id="PF04542">
    <property type="entry name" value="Sigma70_r2"/>
    <property type="match status" value="1"/>
</dbReference>
<feature type="domain" description="RNA polymerase sigma-70 region 2" evidence="5">
    <location>
        <begin position="7"/>
        <end position="74"/>
    </location>
</feature>
<dbReference type="Proteomes" id="UP000557872">
    <property type="component" value="Unassembled WGS sequence"/>
</dbReference>
<dbReference type="Gene3D" id="1.10.1740.10">
    <property type="match status" value="1"/>
</dbReference>
<evidence type="ECO:0000256" key="4">
    <source>
        <dbReference type="ARBA" id="ARBA00023163"/>
    </source>
</evidence>
<dbReference type="GO" id="GO:0016987">
    <property type="term" value="F:sigma factor activity"/>
    <property type="evidence" value="ECO:0007669"/>
    <property type="project" value="UniProtKB-KW"/>
</dbReference>
<evidence type="ECO:0000256" key="1">
    <source>
        <dbReference type="ARBA" id="ARBA00010641"/>
    </source>
</evidence>
<evidence type="ECO:0000256" key="3">
    <source>
        <dbReference type="ARBA" id="ARBA00023082"/>
    </source>
</evidence>
<name>A0A851GJ22_9BACT</name>
<dbReference type="NCBIfam" id="TIGR02937">
    <property type="entry name" value="sigma70-ECF"/>
    <property type="match status" value="1"/>
</dbReference>
<proteinExistence type="inferred from homology"/>
<protein>
    <submittedName>
        <fullName evidence="6">Sigma-70 family RNA polymerase sigma factor</fullName>
    </submittedName>
</protein>
<comment type="similarity">
    <text evidence="1">Belongs to the sigma-70 factor family. ECF subfamily.</text>
</comment>
<dbReference type="PANTHER" id="PTHR43133">
    <property type="entry name" value="RNA POLYMERASE ECF-TYPE SIGMA FACTO"/>
    <property type="match status" value="1"/>
</dbReference>
<keyword evidence="7" id="KW-1185">Reference proteome</keyword>
<sequence length="173" mass="19913">MTEFVHLLTSHQEVIRGYITSLLPNYQDVNDVLQDVNVKLWERQHTFELGTNFGAWSCTMAKYIVLSHRAKLKRQNWLLFSDELIEKLADPVSATAEPVGLASKRVALHQCLKKLDSGELELLRVRYDEDVSVIDHAGKIGKSAESLRMMLYRIRLGLKDCVQRRLRMEGDMV</sequence>
<dbReference type="InterPro" id="IPR007627">
    <property type="entry name" value="RNA_pol_sigma70_r2"/>
</dbReference>
<keyword evidence="3" id="KW-0731">Sigma factor</keyword>
<dbReference type="InterPro" id="IPR013325">
    <property type="entry name" value="RNA_pol_sigma_r2"/>
</dbReference>
<dbReference type="InterPro" id="IPR013324">
    <property type="entry name" value="RNA_pol_sigma_r3/r4-like"/>
</dbReference>
<evidence type="ECO:0000313" key="6">
    <source>
        <dbReference type="EMBL" id="NWK57336.1"/>
    </source>
</evidence>
<dbReference type="InterPro" id="IPR014331">
    <property type="entry name" value="RNA_pol_sigma70_ECF_RHOBA"/>
</dbReference>
<comment type="caution">
    <text evidence="6">The sequence shown here is derived from an EMBL/GenBank/DDBJ whole genome shotgun (WGS) entry which is preliminary data.</text>
</comment>
<evidence type="ECO:0000259" key="5">
    <source>
        <dbReference type="Pfam" id="PF04542"/>
    </source>
</evidence>
<evidence type="ECO:0000313" key="7">
    <source>
        <dbReference type="Proteomes" id="UP000557872"/>
    </source>
</evidence>
<keyword evidence="4" id="KW-0804">Transcription</keyword>
<dbReference type="InterPro" id="IPR014284">
    <property type="entry name" value="RNA_pol_sigma-70_dom"/>
</dbReference>
<dbReference type="InterPro" id="IPR039425">
    <property type="entry name" value="RNA_pol_sigma-70-like"/>
</dbReference>
<keyword evidence="2" id="KW-0805">Transcription regulation</keyword>
<gene>
    <name evidence="6" type="ORF">HW115_17075</name>
</gene>
<dbReference type="PANTHER" id="PTHR43133:SF51">
    <property type="entry name" value="RNA POLYMERASE SIGMA FACTOR"/>
    <property type="match status" value="1"/>
</dbReference>
<dbReference type="AlphaFoldDB" id="A0A851GJ22"/>